<keyword evidence="3" id="KW-0804">Transcription</keyword>
<dbReference type="RefSeq" id="WP_002129800.1">
    <property type="nucleotide sequence ID" value="NZ_CAKJWQ010000004.1"/>
</dbReference>
<keyword evidence="1" id="KW-0805">Transcription regulation</keyword>
<evidence type="ECO:0000256" key="2">
    <source>
        <dbReference type="ARBA" id="ARBA00023125"/>
    </source>
</evidence>
<evidence type="ECO:0000313" key="6">
    <source>
        <dbReference type="Proteomes" id="UP000065797"/>
    </source>
</evidence>
<evidence type="ECO:0000256" key="3">
    <source>
        <dbReference type="ARBA" id="ARBA00023163"/>
    </source>
</evidence>
<dbReference type="PROSITE" id="PS50949">
    <property type="entry name" value="HTH_GNTR"/>
    <property type="match status" value="1"/>
</dbReference>
<dbReference type="Gene3D" id="1.10.10.10">
    <property type="entry name" value="Winged helix-like DNA-binding domain superfamily/Winged helix DNA-binding domain"/>
    <property type="match status" value="1"/>
</dbReference>
<evidence type="ECO:0000256" key="1">
    <source>
        <dbReference type="ARBA" id="ARBA00023015"/>
    </source>
</evidence>
<dbReference type="CDD" id="cd07377">
    <property type="entry name" value="WHTH_GntR"/>
    <property type="match status" value="1"/>
</dbReference>
<sequence length="124" mass="14235">MKVLLSNSSKEPIYQQIIDQIILQILNGTLKEDDALPSMRSLARDLKVSVITSKRAYEELEKAGYIYSIVGKGSFVAKQIEKTRIDKSSYLIRREFIRVVRESKSSHVLRDDLIKIIDSIYGEE</sequence>
<dbReference type="Proteomes" id="UP000065797">
    <property type="component" value="Unassembled WGS sequence"/>
</dbReference>
<dbReference type="Pfam" id="PF00392">
    <property type="entry name" value="GntR"/>
    <property type="match status" value="1"/>
</dbReference>
<dbReference type="EMBL" id="LRPH01000028">
    <property type="protein sequence ID" value="KWU67006.1"/>
    <property type="molecule type" value="Genomic_DNA"/>
</dbReference>
<feature type="domain" description="HTH gntR-type" evidence="4">
    <location>
        <begin position="11"/>
        <end position="79"/>
    </location>
</feature>
<reference evidence="5 6" key="1">
    <citation type="submission" date="2016-01" db="EMBL/GenBank/DDBJ databases">
        <authorList>
            <person name="McClelland M."/>
            <person name="Jain A."/>
            <person name="Saraogi P."/>
            <person name="Mendelson R."/>
            <person name="Westerman R."/>
            <person name="SanMiguel P."/>
            <person name="Csonka L."/>
        </authorList>
    </citation>
    <scope>NUCLEOTIDE SEQUENCE [LARGE SCALE GENOMIC DNA]</scope>
    <source>
        <strain evidence="5 6">PE8-15</strain>
    </source>
</reference>
<dbReference type="AlphaFoldDB" id="A0A120EJH9"/>
<keyword evidence="2" id="KW-0238">DNA-binding</keyword>
<dbReference type="PANTHER" id="PTHR38445:SF7">
    <property type="entry name" value="GNTR-FAMILY TRANSCRIPTIONAL REGULATOR"/>
    <property type="match status" value="1"/>
</dbReference>
<dbReference type="GO" id="GO:0003700">
    <property type="term" value="F:DNA-binding transcription factor activity"/>
    <property type="evidence" value="ECO:0007669"/>
    <property type="project" value="InterPro"/>
</dbReference>
<proteinExistence type="predicted"/>
<dbReference type="GO" id="GO:0003677">
    <property type="term" value="F:DNA binding"/>
    <property type="evidence" value="ECO:0007669"/>
    <property type="project" value="UniProtKB-KW"/>
</dbReference>
<accession>A0A120EJH9</accession>
<dbReference type="SMART" id="SM00345">
    <property type="entry name" value="HTH_GNTR"/>
    <property type="match status" value="1"/>
</dbReference>
<name>A0A120EJH9_BACMY</name>
<protein>
    <submittedName>
        <fullName evidence="5">GntR family transcriptional regulator</fullName>
    </submittedName>
</protein>
<dbReference type="InterPro" id="IPR000524">
    <property type="entry name" value="Tscrpt_reg_HTH_GntR"/>
</dbReference>
<dbReference type="PANTHER" id="PTHR38445">
    <property type="entry name" value="HTH-TYPE TRANSCRIPTIONAL REPRESSOR YTRA"/>
    <property type="match status" value="1"/>
</dbReference>
<comment type="caution">
    <text evidence="5">The sequence shown here is derived from an EMBL/GenBank/DDBJ whole genome shotgun (WGS) entry which is preliminary data.</text>
</comment>
<evidence type="ECO:0000313" key="5">
    <source>
        <dbReference type="EMBL" id="KWU67006.1"/>
    </source>
</evidence>
<dbReference type="SUPFAM" id="SSF46785">
    <property type="entry name" value="Winged helix' DNA-binding domain"/>
    <property type="match status" value="1"/>
</dbReference>
<evidence type="ECO:0000259" key="4">
    <source>
        <dbReference type="PROSITE" id="PS50949"/>
    </source>
</evidence>
<gene>
    <name evidence="5" type="ORF">AWW70_06800</name>
</gene>
<dbReference type="InterPro" id="IPR036388">
    <property type="entry name" value="WH-like_DNA-bd_sf"/>
</dbReference>
<dbReference type="InterPro" id="IPR036390">
    <property type="entry name" value="WH_DNA-bd_sf"/>
</dbReference>
<organism evidence="5 6">
    <name type="scientific">Bacillus mycoides</name>
    <dbReference type="NCBI Taxonomy" id="1405"/>
    <lineage>
        <taxon>Bacteria</taxon>
        <taxon>Bacillati</taxon>
        <taxon>Bacillota</taxon>
        <taxon>Bacilli</taxon>
        <taxon>Bacillales</taxon>
        <taxon>Bacillaceae</taxon>
        <taxon>Bacillus</taxon>
        <taxon>Bacillus cereus group</taxon>
    </lineage>
</organism>